<dbReference type="GO" id="GO:0016614">
    <property type="term" value="F:oxidoreductase activity, acting on CH-OH group of donors"/>
    <property type="evidence" value="ECO:0007669"/>
    <property type="project" value="UniProtKB-ARBA"/>
</dbReference>
<evidence type="ECO:0000313" key="5">
    <source>
        <dbReference type="Proteomes" id="UP000316093"/>
    </source>
</evidence>
<dbReference type="OrthoDB" id="9803333at2"/>
<dbReference type="SMART" id="SM00822">
    <property type="entry name" value="PKS_KR"/>
    <property type="match status" value="1"/>
</dbReference>
<keyword evidence="2" id="KW-0560">Oxidoreductase</keyword>
<organism evidence="4 5">
    <name type="scientific">Luteibacter pinisoli</name>
    <dbReference type="NCBI Taxonomy" id="2589080"/>
    <lineage>
        <taxon>Bacteria</taxon>
        <taxon>Pseudomonadati</taxon>
        <taxon>Pseudomonadota</taxon>
        <taxon>Gammaproteobacteria</taxon>
        <taxon>Lysobacterales</taxon>
        <taxon>Rhodanobacteraceae</taxon>
        <taxon>Luteibacter</taxon>
    </lineage>
</organism>
<sequence>MNEQANNQVAIVTGASRGIGAAVAKRLAQDGFTVVVNYAGSAQAAEAVVNEIVAAGGKAISAQADVSKAADARRLFDAAEQVYGGVDVLVNNAGIMNLATVAEFKDDEFDRLFDVNVKGSFNTMREAAKRLRHGGRVINFSSSVVGLLQPSYGPYAATKAAIEAATVVLARELRGRQISVNAVAPGPTATDLFLTGKSDELVDRLARLAPLERLGTPDDIAAAVAFLAGPDGAWINGQVLRANGGII</sequence>
<dbReference type="Pfam" id="PF13561">
    <property type="entry name" value="adh_short_C2"/>
    <property type="match status" value="1"/>
</dbReference>
<keyword evidence="5" id="KW-1185">Reference proteome</keyword>
<comment type="similarity">
    <text evidence="1">Belongs to the short-chain dehydrogenases/reductases (SDR) family.</text>
</comment>
<proteinExistence type="inferred from homology"/>
<dbReference type="PRINTS" id="PR00081">
    <property type="entry name" value="GDHRDH"/>
</dbReference>
<feature type="domain" description="Ketoreductase" evidence="3">
    <location>
        <begin position="8"/>
        <end position="186"/>
    </location>
</feature>
<dbReference type="InterPro" id="IPR002347">
    <property type="entry name" value="SDR_fam"/>
</dbReference>
<dbReference type="Gene3D" id="3.40.50.720">
    <property type="entry name" value="NAD(P)-binding Rossmann-like Domain"/>
    <property type="match status" value="1"/>
</dbReference>
<dbReference type="SUPFAM" id="SSF51735">
    <property type="entry name" value="NAD(P)-binding Rossmann-fold domains"/>
    <property type="match status" value="1"/>
</dbReference>
<evidence type="ECO:0000259" key="3">
    <source>
        <dbReference type="SMART" id="SM00822"/>
    </source>
</evidence>
<accession>A0A4Y5Z027</accession>
<dbReference type="RefSeq" id="WP_139979052.1">
    <property type="nucleotide sequence ID" value="NZ_CP041046.1"/>
</dbReference>
<dbReference type="FunFam" id="3.40.50.720:FF:000084">
    <property type="entry name" value="Short-chain dehydrogenase reductase"/>
    <property type="match status" value="1"/>
</dbReference>
<dbReference type="InterPro" id="IPR036291">
    <property type="entry name" value="NAD(P)-bd_dom_sf"/>
</dbReference>
<dbReference type="EMBL" id="CP041046">
    <property type="protein sequence ID" value="QDE37999.1"/>
    <property type="molecule type" value="Genomic_DNA"/>
</dbReference>
<dbReference type="AlphaFoldDB" id="A0A4Y5Z027"/>
<dbReference type="Proteomes" id="UP000316093">
    <property type="component" value="Chromosome"/>
</dbReference>
<evidence type="ECO:0000256" key="2">
    <source>
        <dbReference type="ARBA" id="ARBA00023002"/>
    </source>
</evidence>
<dbReference type="PANTHER" id="PTHR48107:SF7">
    <property type="entry name" value="RE15974P"/>
    <property type="match status" value="1"/>
</dbReference>
<reference evidence="4 5" key="1">
    <citation type="submission" date="2019-06" db="EMBL/GenBank/DDBJ databases">
        <title>A complete genome sequence for Luteibacter pinisoli MAH-14.</title>
        <authorList>
            <person name="Baltrus D.A."/>
        </authorList>
    </citation>
    <scope>NUCLEOTIDE SEQUENCE [LARGE SCALE GENOMIC DNA]</scope>
    <source>
        <strain evidence="4 5">MAH-14</strain>
    </source>
</reference>
<protein>
    <submittedName>
        <fullName evidence="4">SDR family oxidoreductase</fullName>
    </submittedName>
</protein>
<gene>
    <name evidence="4" type="ORF">FIV34_01720</name>
</gene>
<dbReference type="KEGG" id="lpy:FIV34_01720"/>
<evidence type="ECO:0000256" key="1">
    <source>
        <dbReference type="ARBA" id="ARBA00006484"/>
    </source>
</evidence>
<dbReference type="PANTHER" id="PTHR48107">
    <property type="entry name" value="NADPH-DEPENDENT ALDEHYDE REDUCTASE-LIKE PROTEIN, CHLOROPLASTIC-RELATED"/>
    <property type="match status" value="1"/>
</dbReference>
<dbReference type="PRINTS" id="PR00080">
    <property type="entry name" value="SDRFAMILY"/>
</dbReference>
<dbReference type="CDD" id="cd05362">
    <property type="entry name" value="THN_reductase-like_SDR_c"/>
    <property type="match status" value="1"/>
</dbReference>
<name>A0A4Y5Z027_9GAMM</name>
<evidence type="ECO:0000313" key="4">
    <source>
        <dbReference type="EMBL" id="QDE37999.1"/>
    </source>
</evidence>
<dbReference type="InterPro" id="IPR057326">
    <property type="entry name" value="KR_dom"/>
</dbReference>